<feature type="region of interest" description="Disordered" evidence="1">
    <location>
        <begin position="468"/>
        <end position="501"/>
    </location>
</feature>
<feature type="transmembrane region" description="Helical" evidence="2">
    <location>
        <begin position="6"/>
        <end position="33"/>
    </location>
</feature>
<dbReference type="RefSeq" id="XP_060123461.1">
    <property type="nucleotide sequence ID" value="XM_060267478.1"/>
</dbReference>
<protein>
    <submittedName>
        <fullName evidence="3">Uncharacterized protein</fullName>
    </submittedName>
</protein>
<feature type="region of interest" description="Disordered" evidence="1">
    <location>
        <begin position="142"/>
        <end position="166"/>
    </location>
</feature>
<gene>
    <name evidence="3" type="ORF">MJAP1_003550</name>
</gene>
<name>A0AAF0F633_9BASI</name>
<keyword evidence="4" id="KW-1185">Reference proteome</keyword>
<evidence type="ECO:0000313" key="3">
    <source>
        <dbReference type="EMBL" id="WFD40564.1"/>
    </source>
</evidence>
<evidence type="ECO:0000256" key="1">
    <source>
        <dbReference type="SAM" id="MobiDB-lite"/>
    </source>
</evidence>
<sequence>MTSSTALIVGLSVGLGVGMLVVVSLGLLTGVFIRRHWRIKRQQSMDRANTKLWQADPNATYLEKTYEHPVDDEERMAHVLYNVPEASHSTEEGQTQPPAGDVSPRTMPRPLPTDDDVRFPSAPIAEQAQQPSVQWTRNSVPAALRSGAPPPQSRQASSKYKLSLNRSRSRMLSMRLGSPRNSWVSHRRSVLSRFPSQFRSARSSRRVSPDSQYEGSIGHPDGTIPMARRIGRNETRFQYDSSSYASSPRVDWDEYYPEPETTYMAEPQTADVPVPAPAVPAPAVLAPPREPEDREAFLQARIAAWQETSLNAGSPNEVEDEVPELPALKTAPLQRTATQSTVQSAYSHASGEDLVNPYMERESSLVRIPSIRPQFAAETTLESWLGPDDPRHVPASSAGHDSGLFGEVEFATAHGSSSEAHSAAPSTAAHAMPGMLSVPPVPVHVAPAEQPYAPRTPSPLGMHLVPAAPPHGTYAPSSSSRSSFPASARMSNDLPRSWKHNSNATASTEITWAEDASLVNDGSPGAALVKLERERSLRSAAADRVAQANKAWGVDAPEPARPERVLLPVQGPRTMPSGRASPGSSSASSESVATNTAETHVHLSPIDAGSPLLASPLQTMQAWFNIPSSDKADGVHHEPPAVLS</sequence>
<keyword evidence="2" id="KW-1133">Transmembrane helix</keyword>
<dbReference type="AlphaFoldDB" id="A0AAF0F633"/>
<feature type="compositionally biased region" description="Low complexity" evidence="1">
    <location>
        <begin position="475"/>
        <end position="491"/>
    </location>
</feature>
<feature type="region of interest" description="Disordered" evidence="1">
    <location>
        <begin position="86"/>
        <end position="119"/>
    </location>
</feature>
<feature type="region of interest" description="Disordered" evidence="1">
    <location>
        <begin position="201"/>
        <end position="222"/>
    </location>
</feature>
<evidence type="ECO:0000313" key="4">
    <source>
        <dbReference type="Proteomes" id="UP001217754"/>
    </source>
</evidence>
<evidence type="ECO:0000256" key="2">
    <source>
        <dbReference type="SAM" id="Phobius"/>
    </source>
</evidence>
<feature type="region of interest" description="Disordered" evidence="1">
    <location>
        <begin position="568"/>
        <end position="598"/>
    </location>
</feature>
<organism evidence="3 4">
    <name type="scientific">Malassezia japonica</name>
    <dbReference type="NCBI Taxonomy" id="223818"/>
    <lineage>
        <taxon>Eukaryota</taxon>
        <taxon>Fungi</taxon>
        <taxon>Dikarya</taxon>
        <taxon>Basidiomycota</taxon>
        <taxon>Ustilaginomycotina</taxon>
        <taxon>Malasseziomycetes</taxon>
        <taxon>Malasseziales</taxon>
        <taxon>Malasseziaceae</taxon>
        <taxon>Malassezia</taxon>
    </lineage>
</organism>
<dbReference type="Proteomes" id="UP001217754">
    <property type="component" value="Chromosome 7"/>
</dbReference>
<reference evidence="3" key="1">
    <citation type="submission" date="2023-03" db="EMBL/GenBank/DDBJ databases">
        <title>Mating type loci evolution in Malassezia.</title>
        <authorList>
            <person name="Coelho M.A."/>
        </authorList>
    </citation>
    <scope>NUCLEOTIDE SEQUENCE</scope>
    <source>
        <strain evidence="3">CBS 9431</strain>
    </source>
</reference>
<accession>A0AAF0F633</accession>
<dbReference type="EMBL" id="CP119964">
    <property type="protein sequence ID" value="WFD40564.1"/>
    <property type="molecule type" value="Genomic_DNA"/>
</dbReference>
<feature type="compositionally biased region" description="Low complexity" evidence="1">
    <location>
        <begin position="576"/>
        <end position="591"/>
    </location>
</feature>
<keyword evidence="2" id="KW-0472">Membrane</keyword>
<dbReference type="GeneID" id="85227201"/>
<keyword evidence="2" id="KW-0812">Transmembrane</keyword>
<proteinExistence type="predicted"/>